<feature type="transmembrane region" description="Helical" evidence="2">
    <location>
        <begin position="7"/>
        <end position="27"/>
    </location>
</feature>
<dbReference type="PANTHER" id="PTHR37746:SF1">
    <property type="entry name" value="TRANSMEMBRANE PROTEIN"/>
    <property type="match status" value="1"/>
</dbReference>
<proteinExistence type="predicted"/>
<keyword evidence="2" id="KW-1133">Transmembrane helix</keyword>
<dbReference type="PANTHER" id="PTHR37746">
    <property type="entry name" value="TRANSMEMBRANE PROTEIN"/>
    <property type="match status" value="1"/>
</dbReference>
<evidence type="ECO:0000313" key="4">
    <source>
        <dbReference type="Proteomes" id="UP001293254"/>
    </source>
</evidence>
<organism evidence="3 4">
    <name type="scientific">Sesamum alatum</name>
    <dbReference type="NCBI Taxonomy" id="300844"/>
    <lineage>
        <taxon>Eukaryota</taxon>
        <taxon>Viridiplantae</taxon>
        <taxon>Streptophyta</taxon>
        <taxon>Embryophyta</taxon>
        <taxon>Tracheophyta</taxon>
        <taxon>Spermatophyta</taxon>
        <taxon>Magnoliopsida</taxon>
        <taxon>eudicotyledons</taxon>
        <taxon>Gunneridae</taxon>
        <taxon>Pentapetalae</taxon>
        <taxon>asterids</taxon>
        <taxon>lamiids</taxon>
        <taxon>Lamiales</taxon>
        <taxon>Pedaliaceae</taxon>
        <taxon>Sesamum</taxon>
    </lineage>
</organism>
<evidence type="ECO:0000313" key="3">
    <source>
        <dbReference type="EMBL" id="KAK4439242.1"/>
    </source>
</evidence>
<sequence>MNFLGETLSFLFSTIITLYTLLLLYFPSLFLRFIFSPVVLSTLILLLYLLRLGAAQNSAPPRYESNSAGSDSIEPVPQPIQDHKWDSRVELRSKFEPDPNRNSNPFHAESFVEWDVRAPLEVIYEEYEGDEAEGNDGVSEGKRESEMKIIQRYASLSLFYPESDSDTSSEGDFPTDGNWDSPENVCFRWEEDDDRDGLIEIALDEKRNSEVDEENLIEIDLSPAR</sequence>
<dbReference type="Proteomes" id="UP001293254">
    <property type="component" value="Unassembled WGS sequence"/>
</dbReference>
<feature type="region of interest" description="Disordered" evidence="1">
    <location>
        <begin position="162"/>
        <end position="184"/>
    </location>
</feature>
<keyword evidence="2" id="KW-0472">Membrane</keyword>
<dbReference type="AlphaFoldDB" id="A0AAE1YZR8"/>
<accession>A0AAE1YZR8</accession>
<gene>
    <name evidence="3" type="ORF">Salat_0259100</name>
</gene>
<evidence type="ECO:0000256" key="2">
    <source>
        <dbReference type="SAM" id="Phobius"/>
    </source>
</evidence>
<protein>
    <submittedName>
        <fullName evidence="3">Uncharacterized protein</fullName>
    </submittedName>
</protein>
<dbReference type="EMBL" id="JACGWO010000001">
    <property type="protein sequence ID" value="KAK4439242.1"/>
    <property type="molecule type" value="Genomic_DNA"/>
</dbReference>
<feature type="transmembrane region" description="Helical" evidence="2">
    <location>
        <begin position="33"/>
        <end position="50"/>
    </location>
</feature>
<evidence type="ECO:0000256" key="1">
    <source>
        <dbReference type="SAM" id="MobiDB-lite"/>
    </source>
</evidence>
<keyword evidence="2" id="KW-0812">Transmembrane</keyword>
<comment type="caution">
    <text evidence="3">The sequence shown here is derived from an EMBL/GenBank/DDBJ whole genome shotgun (WGS) entry which is preliminary data.</text>
</comment>
<reference evidence="3" key="1">
    <citation type="submission" date="2020-06" db="EMBL/GenBank/DDBJ databases">
        <authorList>
            <person name="Li T."/>
            <person name="Hu X."/>
            <person name="Zhang T."/>
            <person name="Song X."/>
            <person name="Zhang H."/>
            <person name="Dai N."/>
            <person name="Sheng W."/>
            <person name="Hou X."/>
            <person name="Wei L."/>
        </authorList>
    </citation>
    <scope>NUCLEOTIDE SEQUENCE</scope>
    <source>
        <strain evidence="3">3651</strain>
        <tissue evidence="3">Leaf</tissue>
    </source>
</reference>
<reference evidence="3" key="2">
    <citation type="journal article" date="2024" name="Plant">
        <title>Genomic evolution and insights into agronomic trait innovations of Sesamum species.</title>
        <authorList>
            <person name="Miao H."/>
            <person name="Wang L."/>
            <person name="Qu L."/>
            <person name="Liu H."/>
            <person name="Sun Y."/>
            <person name="Le M."/>
            <person name="Wang Q."/>
            <person name="Wei S."/>
            <person name="Zheng Y."/>
            <person name="Lin W."/>
            <person name="Duan Y."/>
            <person name="Cao H."/>
            <person name="Xiong S."/>
            <person name="Wang X."/>
            <person name="Wei L."/>
            <person name="Li C."/>
            <person name="Ma Q."/>
            <person name="Ju M."/>
            <person name="Zhao R."/>
            <person name="Li G."/>
            <person name="Mu C."/>
            <person name="Tian Q."/>
            <person name="Mei H."/>
            <person name="Zhang T."/>
            <person name="Gao T."/>
            <person name="Zhang H."/>
        </authorList>
    </citation>
    <scope>NUCLEOTIDE SEQUENCE</scope>
    <source>
        <strain evidence="3">3651</strain>
    </source>
</reference>
<keyword evidence="4" id="KW-1185">Reference proteome</keyword>
<name>A0AAE1YZR8_9LAMI</name>